<evidence type="ECO:0000256" key="3">
    <source>
        <dbReference type="ARBA" id="ARBA00022553"/>
    </source>
</evidence>
<feature type="domain" description="PAC" evidence="8">
    <location>
        <begin position="460"/>
        <end position="512"/>
    </location>
</feature>
<dbReference type="PROSITE" id="PS50113">
    <property type="entry name" value="PAC"/>
    <property type="match status" value="4"/>
</dbReference>
<dbReference type="Proteomes" id="UP000315131">
    <property type="component" value="Unassembled WGS sequence"/>
</dbReference>
<evidence type="ECO:0000256" key="4">
    <source>
        <dbReference type="ARBA" id="ARBA00022679"/>
    </source>
</evidence>
<dbReference type="PANTHER" id="PTHR43304">
    <property type="entry name" value="PHYTOCHROME-LIKE PROTEIN CPH1"/>
    <property type="match status" value="1"/>
</dbReference>
<evidence type="ECO:0000313" key="10">
    <source>
        <dbReference type="Proteomes" id="UP000315131"/>
    </source>
</evidence>
<dbReference type="InterPro" id="IPR000014">
    <property type="entry name" value="PAS"/>
</dbReference>
<dbReference type="InterPro" id="IPR004358">
    <property type="entry name" value="Sig_transdc_His_kin-like_C"/>
</dbReference>
<dbReference type="GO" id="GO:0004673">
    <property type="term" value="F:protein histidine kinase activity"/>
    <property type="evidence" value="ECO:0007669"/>
    <property type="project" value="UniProtKB-EC"/>
</dbReference>
<sequence>MNYVKDRLFPVLRENACVFEFTQVNAQDGFLIIDICDPSKIWLNPKLRTVLGYENTDLQRVELTTEFLEDETISLLSEIENGKYQVHLKHKQGFKLYLNSQVLKVDYFDSSLVIFGFNQIEPLPEVKINLLRKINRYKKIIEGTELGTWQWNIQTGEVIFSEKWAEILGYELKELEPTSEETWASIGHPDDQEKCKKGLQEHFEGVTEYYQTDARVKHKSGHWIWVRDKGKVVSWTKDGEPEWMTGFHADITEEKKSLEIKMLFIDQAPTAIAMLDTEMNYIAASQNWRTDYQLEDDVIGKNHYQLFPNISEEWKEIHRKCLRGEVHRKDEDCFYREDGTEQWISWEVRPWYTQESKIGGLVMHTADITRMKMAEKENFQKQQLMETVLENIDVGIVACDKDGNLSLFNKATKDWHGLPAKPIPQDQLSEYYGLYNVDGTRSLETDEIPLLKVLKTGKLSNEEIMIKPKKGDSMKVSVNGSRFYDESGNIAGAVVAMHNITHRIDAEEKLRISEETFRGSFEHAAIGMAVLNAEGKWLQMNNRVCEIVGYSADELKKLTFHDITHPEDLNLDLTLLNELVEGKREYYHMDKRYYHKQGHIVYINLAVSLVRDEKKNPLFFVSQITDITKQKTAEARFEQTLAEMKALLEASTQVSIISIRPDGIITAFNKGAENLLGYSKDEVIGIHTPALIHSKKQVKARAKEFEKKYGESHEGVELFKAMARKNPYDTREWFYKRKNGTLFPVQLTITAIKEGNEIVGYLGVATDITAIKSVQRDLTNILKLTDDQNDRLKNFAHIVSHNLRSHSGNLGMLLDLYIEDHPDQKNNQIIEMLYNASGNLKESIEHLNEVTVINTNEGDSSIPIALHEEINNAVESVNALIGDADLEVINEVPEDCYVLGIKAYIESVLLNFTTNGIKYLSKDRDSYLKFSVENKKKFTHLIIEDNGLGIDLDRHRQKLFGMYKTFHNHKDSRGIGLFITKNQVEAMGGKINVESTVDKGTKFIISLKKYEKS</sequence>
<dbReference type="InterPro" id="IPR005467">
    <property type="entry name" value="His_kinase_dom"/>
</dbReference>
<dbReference type="EMBL" id="VHSF01000005">
    <property type="protein sequence ID" value="TRO63278.1"/>
    <property type="molecule type" value="Genomic_DNA"/>
</dbReference>
<dbReference type="PROSITE" id="PS50109">
    <property type="entry name" value="HIS_KIN"/>
    <property type="match status" value="1"/>
</dbReference>
<dbReference type="RefSeq" id="WP_143411843.1">
    <property type="nucleotide sequence ID" value="NZ_VHSF01000005.1"/>
</dbReference>
<dbReference type="InterPro" id="IPR013767">
    <property type="entry name" value="PAS_fold"/>
</dbReference>
<dbReference type="SMART" id="SM00086">
    <property type="entry name" value="PAC"/>
    <property type="match status" value="4"/>
</dbReference>
<name>A0A550HXM4_9FLAO</name>
<protein>
    <recommendedName>
        <fullName evidence="2">histidine kinase</fullName>
        <ecNumber evidence="2">2.7.13.3</ecNumber>
    </recommendedName>
</protein>
<keyword evidence="3" id="KW-0597">Phosphoprotein</keyword>
<dbReference type="InterPro" id="IPR035965">
    <property type="entry name" value="PAS-like_dom_sf"/>
</dbReference>
<accession>A0A550HXM4</accession>
<feature type="domain" description="PAC" evidence="8">
    <location>
        <begin position="729"/>
        <end position="780"/>
    </location>
</feature>
<comment type="catalytic activity">
    <reaction evidence="1">
        <text>ATP + protein L-histidine = ADP + protein N-phospho-L-histidine.</text>
        <dbReference type="EC" id="2.7.13.3"/>
    </reaction>
</comment>
<dbReference type="InterPro" id="IPR000700">
    <property type="entry name" value="PAS-assoc_C"/>
</dbReference>
<dbReference type="GO" id="GO:0006355">
    <property type="term" value="P:regulation of DNA-templated transcription"/>
    <property type="evidence" value="ECO:0007669"/>
    <property type="project" value="InterPro"/>
</dbReference>
<reference evidence="9 10" key="1">
    <citation type="submission" date="2019-06" db="EMBL/GenBank/DDBJ databases">
        <title>Gramella sabulilitoris sp. nov., isolated from a marine sand.</title>
        <authorList>
            <person name="Yoon J.-H."/>
        </authorList>
    </citation>
    <scope>NUCLEOTIDE SEQUENCE [LARGE SCALE GENOMIC DNA]</scope>
    <source>
        <strain evidence="9 10">HSMS-1</strain>
    </source>
</reference>
<dbReference type="Pfam" id="PF02518">
    <property type="entry name" value="HATPase_c"/>
    <property type="match status" value="1"/>
</dbReference>
<dbReference type="PRINTS" id="PR00344">
    <property type="entry name" value="BCTRLSENSOR"/>
</dbReference>
<dbReference type="InterPro" id="IPR052162">
    <property type="entry name" value="Sensor_kinase/Photoreceptor"/>
</dbReference>
<evidence type="ECO:0000256" key="2">
    <source>
        <dbReference type="ARBA" id="ARBA00012438"/>
    </source>
</evidence>
<dbReference type="OrthoDB" id="5522855at2"/>
<feature type="domain" description="PAC" evidence="8">
    <location>
        <begin position="587"/>
        <end position="639"/>
    </location>
</feature>
<dbReference type="Pfam" id="PF00989">
    <property type="entry name" value="PAS"/>
    <property type="match status" value="1"/>
</dbReference>
<evidence type="ECO:0000256" key="1">
    <source>
        <dbReference type="ARBA" id="ARBA00000085"/>
    </source>
</evidence>
<evidence type="ECO:0000259" key="6">
    <source>
        <dbReference type="PROSITE" id="PS50109"/>
    </source>
</evidence>
<feature type="domain" description="PAS" evidence="7">
    <location>
        <begin position="640"/>
        <end position="685"/>
    </location>
</feature>
<dbReference type="CDD" id="cd00130">
    <property type="entry name" value="PAS"/>
    <property type="match status" value="4"/>
</dbReference>
<dbReference type="Pfam" id="PF13426">
    <property type="entry name" value="PAS_9"/>
    <property type="match status" value="1"/>
</dbReference>
<organism evidence="9 10">
    <name type="scientific">Christiangramia sabulilitoris</name>
    <dbReference type="NCBI Taxonomy" id="2583991"/>
    <lineage>
        <taxon>Bacteria</taxon>
        <taxon>Pseudomonadati</taxon>
        <taxon>Bacteroidota</taxon>
        <taxon>Flavobacteriia</taxon>
        <taxon>Flavobacteriales</taxon>
        <taxon>Flavobacteriaceae</taxon>
        <taxon>Christiangramia</taxon>
    </lineage>
</organism>
<dbReference type="PROSITE" id="PS50112">
    <property type="entry name" value="PAS"/>
    <property type="match status" value="2"/>
</dbReference>
<dbReference type="Gene3D" id="3.30.450.20">
    <property type="entry name" value="PAS domain"/>
    <property type="match status" value="5"/>
</dbReference>
<dbReference type="PANTHER" id="PTHR43304:SF1">
    <property type="entry name" value="PAC DOMAIN-CONTAINING PROTEIN"/>
    <property type="match status" value="1"/>
</dbReference>
<feature type="domain" description="PAC" evidence="8">
    <location>
        <begin position="328"/>
        <end position="380"/>
    </location>
</feature>
<gene>
    <name evidence="9" type="ORF">FGM01_14125</name>
</gene>
<evidence type="ECO:0000259" key="8">
    <source>
        <dbReference type="PROSITE" id="PS50113"/>
    </source>
</evidence>
<dbReference type="AlphaFoldDB" id="A0A550HXM4"/>
<keyword evidence="4" id="KW-0808">Transferase</keyword>
<dbReference type="Pfam" id="PF08448">
    <property type="entry name" value="PAS_4"/>
    <property type="match status" value="1"/>
</dbReference>
<feature type="domain" description="Histidine kinase" evidence="6">
    <location>
        <begin position="798"/>
        <end position="1011"/>
    </location>
</feature>
<dbReference type="InterPro" id="IPR001610">
    <property type="entry name" value="PAC"/>
</dbReference>
<dbReference type="SUPFAM" id="SSF55874">
    <property type="entry name" value="ATPase domain of HSP90 chaperone/DNA topoisomerase II/histidine kinase"/>
    <property type="match status" value="1"/>
</dbReference>
<feature type="domain" description="PAS" evidence="7">
    <location>
        <begin position="513"/>
        <end position="583"/>
    </location>
</feature>
<dbReference type="SMART" id="SM00387">
    <property type="entry name" value="HATPase_c"/>
    <property type="match status" value="1"/>
</dbReference>
<keyword evidence="5" id="KW-0418">Kinase</keyword>
<dbReference type="SUPFAM" id="SSF55785">
    <property type="entry name" value="PYP-like sensor domain (PAS domain)"/>
    <property type="match status" value="5"/>
</dbReference>
<dbReference type="Pfam" id="PF08447">
    <property type="entry name" value="PAS_3"/>
    <property type="match status" value="2"/>
</dbReference>
<evidence type="ECO:0000259" key="7">
    <source>
        <dbReference type="PROSITE" id="PS50112"/>
    </source>
</evidence>
<dbReference type="EC" id="2.7.13.3" evidence="2"/>
<keyword evidence="10" id="KW-1185">Reference proteome</keyword>
<evidence type="ECO:0000313" key="9">
    <source>
        <dbReference type="EMBL" id="TRO63278.1"/>
    </source>
</evidence>
<dbReference type="SMART" id="SM00091">
    <property type="entry name" value="PAS"/>
    <property type="match status" value="5"/>
</dbReference>
<dbReference type="NCBIfam" id="TIGR00229">
    <property type="entry name" value="sensory_box"/>
    <property type="match status" value="5"/>
</dbReference>
<proteinExistence type="predicted"/>
<dbReference type="Gene3D" id="3.30.565.10">
    <property type="entry name" value="Histidine kinase-like ATPase, C-terminal domain"/>
    <property type="match status" value="1"/>
</dbReference>
<evidence type="ECO:0000256" key="5">
    <source>
        <dbReference type="ARBA" id="ARBA00022777"/>
    </source>
</evidence>
<comment type="caution">
    <text evidence="9">The sequence shown here is derived from an EMBL/GenBank/DDBJ whole genome shotgun (WGS) entry which is preliminary data.</text>
</comment>
<dbReference type="InterPro" id="IPR013655">
    <property type="entry name" value="PAS_fold_3"/>
</dbReference>
<dbReference type="InterPro" id="IPR013656">
    <property type="entry name" value="PAS_4"/>
</dbReference>
<dbReference type="InterPro" id="IPR003594">
    <property type="entry name" value="HATPase_dom"/>
</dbReference>
<dbReference type="InterPro" id="IPR036890">
    <property type="entry name" value="HATPase_C_sf"/>
</dbReference>